<evidence type="ECO:0000256" key="5">
    <source>
        <dbReference type="ARBA" id="ARBA00022676"/>
    </source>
</evidence>
<dbReference type="InterPro" id="IPR027005">
    <property type="entry name" value="PMT-like"/>
</dbReference>
<keyword evidence="7 13" id="KW-0812">Transmembrane</keyword>
<evidence type="ECO:0000256" key="13">
    <source>
        <dbReference type="SAM" id="Phobius"/>
    </source>
</evidence>
<dbReference type="InterPro" id="IPR008979">
    <property type="entry name" value="Galactose-bd-like_sf"/>
</dbReference>
<feature type="transmembrane region" description="Helical" evidence="13">
    <location>
        <begin position="470"/>
        <end position="488"/>
    </location>
</feature>
<evidence type="ECO:0000256" key="12">
    <source>
        <dbReference type="ARBA" id="ARBA00093644"/>
    </source>
</evidence>
<keyword evidence="9 13" id="KW-0472">Membrane</keyword>
<dbReference type="Pfam" id="PF16192">
    <property type="entry name" value="PMT_4TMC"/>
    <property type="match status" value="1"/>
</dbReference>
<name>A0ABW5R1D1_9BACL</name>
<evidence type="ECO:0000259" key="15">
    <source>
        <dbReference type="Pfam" id="PF16192"/>
    </source>
</evidence>
<dbReference type="Pfam" id="PF02366">
    <property type="entry name" value="PMT"/>
    <property type="match status" value="1"/>
</dbReference>
<dbReference type="InterPro" id="IPR003342">
    <property type="entry name" value="ArnT-like_N"/>
</dbReference>
<dbReference type="Pfam" id="PF09594">
    <property type="entry name" value="GT87"/>
    <property type="match status" value="1"/>
</dbReference>
<evidence type="ECO:0000256" key="4">
    <source>
        <dbReference type="ARBA" id="ARBA00022475"/>
    </source>
</evidence>
<feature type="transmembrane region" description="Helical" evidence="13">
    <location>
        <begin position="98"/>
        <end position="118"/>
    </location>
</feature>
<evidence type="ECO:0000256" key="10">
    <source>
        <dbReference type="ARBA" id="ARBA00024033"/>
    </source>
</evidence>
<feature type="transmembrane region" description="Helical" evidence="13">
    <location>
        <begin position="189"/>
        <end position="207"/>
    </location>
</feature>
<proteinExistence type="inferred from homology"/>
<keyword evidence="6" id="KW-0808">Transferase</keyword>
<keyword evidence="17" id="KW-1185">Reference proteome</keyword>
<evidence type="ECO:0000256" key="3">
    <source>
        <dbReference type="ARBA" id="ARBA00007222"/>
    </source>
</evidence>
<dbReference type="PANTHER" id="PTHR10050">
    <property type="entry name" value="DOLICHYL-PHOSPHATE-MANNOSE--PROTEIN MANNOSYLTRANSFERASE"/>
    <property type="match status" value="1"/>
</dbReference>
<evidence type="ECO:0000256" key="7">
    <source>
        <dbReference type="ARBA" id="ARBA00022692"/>
    </source>
</evidence>
<protein>
    <recommendedName>
        <fullName evidence="11">Polyprenol-phosphate-mannose--protein mannosyltransferase</fullName>
    </recommendedName>
    <alternativeName>
        <fullName evidence="12">Protein O-mannosyltransferase</fullName>
    </alternativeName>
</protein>
<feature type="transmembrane region" description="Helical" evidence="13">
    <location>
        <begin position="159"/>
        <end position="177"/>
    </location>
</feature>
<comment type="subcellular location">
    <subcellularLocation>
        <location evidence="1">Cell membrane</location>
        <topology evidence="1">Multi-pass membrane protein</topology>
    </subcellularLocation>
</comment>
<evidence type="ECO:0000256" key="2">
    <source>
        <dbReference type="ARBA" id="ARBA00004922"/>
    </source>
</evidence>
<feature type="transmembrane region" description="Helical" evidence="13">
    <location>
        <begin position="923"/>
        <end position="947"/>
    </location>
</feature>
<dbReference type="EMBL" id="JBHUMY010000030">
    <property type="protein sequence ID" value="MFD2662547.1"/>
    <property type="molecule type" value="Genomic_DNA"/>
</dbReference>
<dbReference type="InterPro" id="IPR032421">
    <property type="entry name" value="PMT_4TMC"/>
</dbReference>
<feature type="transmembrane region" description="Helical" evidence="13">
    <location>
        <begin position="854"/>
        <end position="871"/>
    </location>
</feature>
<feature type="transmembrane region" description="Helical" evidence="13">
    <location>
        <begin position="440"/>
        <end position="458"/>
    </location>
</feature>
<dbReference type="Proteomes" id="UP001597493">
    <property type="component" value="Unassembled WGS sequence"/>
</dbReference>
<accession>A0ABW5R1D1</accession>
<feature type="domain" description="Protein O-mannosyl-transferase C-terminal four TM" evidence="15">
    <location>
        <begin position="960"/>
        <end position="1136"/>
    </location>
</feature>
<feature type="transmembrane region" description="Helical" evidence="13">
    <location>
        <begin position="1044"/>
        <end position="1061"/>
    </location>
</feature>
<dbReference type="SUPFAM" id="SSF49785">
    <property type="entry name" value="Galactose-binding domain-like"/>
    <property type="match status" value="1"/>
</dbReference>
<evidence type="ECO:0000256" key="6">
    <source>
        <dbReference type="ARBA" id="ARBA00022679"/>
    </source>
</evidence>
<evidence type="ECO:0000256" key="11">
    <source>
        <dbReference type="ARBA" id="ARBA00093617"/>
    </source>
</evidence>
<dbReference type="Gene3D" id="2.60.120.260">
    <property type="entry name" value="Galactose-binding domain-like"/>
    <property type="match status" value="1"/>
</dbReference>
<feature type="transmembrane region" description="Helical" evidence="13">
    <location>
        <begin position="831"/>
        <end position="848"/>
    </location>
</feature>
<keyword evidence="4" id="KW-1003">Cell membrane</keyword>
<dbReference type="RefSeq" id="WP_379277013.1">
    <property type="nucleotide sequence ID" value="NZ_JBHUGT010000043.1"/>
</dbReference>
<comment type="similarity">
    <text evidence="10">Belongs to the glycosyltransferase 87 family.</text>
</comment>
<feature type="transmembrane region" description="Helical" evidence="13">
    <location>
        <begin position="1067"/>
        <end position="1088"/>
    </location>
</feature>
<feature type="transmembrane region" description="Helical" evidence="13">
    <location>
        <begin position="1100"/>
        <end position="1117"/>
    </location>
</feature>
<feature type="transmembrane region" description="Helical" evidence="13">
    <location>
        <begin position="750"/>
        <end position="771"/>
    </location>
</feature>
<feature type="transmembrane region" description="Helical" evidence="13">
    <location>
        <begin position="778"/>
        <end position="795"/>
    </location>
</feature>
<comment type="pathway">
    <text evidence="2">Protein modification; protein glycosylation.</text>
</comment>
<sequence>MLKQGLRLGTAAFALFLVILFVMPLTASAATGFPPFLTAAGSPATASQQPDQLAEKVSALPELAFSALYGLLFLYLFHRTIRAERRSLGPGGKERSDYRIAYGFTAGIALSFALRLWIGADNPGYVNDLKTFMYWAQHAYQSGLNGFYREGMFADYPPGYIYVLYAIGAVRDWFGIADSSIGARVLLKLPAMLADLAAGVLLYRYGAARIGQAAAFGLAMLYVWNPAVIVNSAAWGQVDAVFALIILLSLLAIVRGGLVQGTVLFAAAVLVKPQALIFTPVLLLAYWHKREWRKASLAMLAGAAAFVLLALPFFWGNGGAQGLFDLYTSTLSSYPYATLNAFNLYLLTGGNWAPLEERFLSVPYTYWGNAGIVLATALAAWLSLRQKRGRDAVSSSFFLALVLIATVFLFVTKMHERYMFPALLLCAFAYIQTKDRRMLHLLFGFSVTQFVNVSYVLAFSHIDSHPTADGIAMLCAIANLGLFVYMLVTGYDVYVRGRTLEVAPYTEGDKRLTDEKLVAALYASPSGRGAKPSGRMNKRDWLWMGVITAVYAVVAFVHLGSLQGPTTDWKPSSGGQSFYVDFGESKAIDSAFIFGGVGSGKYKLEFGDTLGSWGQAVEIDHKSGNVFKWNKQQLDAIKARYVKFTVITQGFALHEMAFYAPGSDEPLPIAGVNADEAGVSERGSVQALFDEQRLATNKPTFMNGAYFDEIYHARTAYEYIEGINAYENTHPPLGKLIIAIGIKLFGLNTFGWRVAGTVFGIAMLPLMYLFALRLFRKTGYAAIATGLFATDFMHFTQTRIATIDVYGVFFIMLMFYFMLRYRDTDFYNRPLRAALLPLCLSGLFFGIGAASKWIVLYGGAGLAIVLFMTLYERYRQYAAARKALQARYGGNASFGSGETADEPGIEGEEEVLRHAVAEFPRRVWLTLASCVVFFVVIPAIIYALSFIPVLNAKDEGYTLQGLIDEQVHMYEYHSELKATHPYASWWWEWPFMKRPVWYFSGRSIMPPGEVSTISALGNPVIWWSGIFAVIMAIYLSLKRRDKRFYIVWIAYLSQYVPWMLVPRVTFLYHYFAMVPFMILSIVYMMKLLDEKVPRWKPVRNLYIAAAVAMFVMFYPVISGMTAGQAYVTMLRWFQTWVF</sequence>
<feature type="transmembrane region" description="Helical" evidence="13">
    <location>
        <begin position="364"/>
        <end position="384"/>
    </location>
</feature>
<evidence type="ECO:0000256" key="1">
    <source>
        <dbReference type="ARBA" id="ARBA00004651"/>
    </source>
</evidence>
<evidence type="ECO:0000256" key="8">
    <source>
        <dbReference type="ARBA" id="ARBA00022989"/>
    </source>
</evidence>
<feature type="transmembrane region" description="Helical" evidence="13">
    <location>
        <begin position="297"/>
        <end position="315"/>
    </location>
</feature>
<feature type="transmembrane region" description="Helical" evidence="13">
    <location>
        <begin position="801"/>
        <end position="819"/>
    </location>
</feature>
<evidence type="ECO:0000313" key="16">
    <source>
        <dbReference type="EMBL" id="MFD2662547.1"/>
    </source>
</evidence>
<gene>
    <name evidence="16" type="ORF">ACFSW5_20010</name>
</gene>
<keyword evidence="5" id="KW-0328">Glycosyltransferase</keyword>
<dbReference type="InterPro" id="IPR018584">
    <property type="entry name" value="GT87"/>
</dbReference>
<dbReference type="PANTHER" id="PTHR10050:SF53">
    <property type="entry name" value="CHROMOSOME UNDETERMINED SCAFFOLD_67, WHOLE GENOME SHOTGUN SEQUENCE"/>
    <property type="match status" value="1"/>
</dbReference>
<feature type="transmembrane region" description="Helical" evidence="13">
    <location>
        <begin position="541"/>
        <end position="562"/>
    </location>
</feature>
<comment type="caution">
    <text evidence="16">The sequence shown here is derived from an EMBL/GenBank/DDBJ whole genome shotgun (WGS) entry which is preliminary data.</text>
</comment>
<evidence type="ECO:0000259" key="14">
    <source>
        <dbReference type="Pfam" id="PF02366"/>
    </source>
</evidence>
<feature type="domain" description="ArnT-like N-terminal" evidence="14">
    <location>
        <begin position="747"/>
        <end position="946"/>
    </location>
</feature>
<feature type="transmembrane region" description="Helical" evidence="13">
    <location>
        <begin position="213"/>
        <end position="233"/>
    </location>
</feature>
<keyword evidence="8 13" id="KW-1133">Transmembrane helix</keyword>
<feature type="transmembrane region" description="Helical" evidence="13">
    <location>
        <begin position="240"/>
        <end position="258"/>
    </location>
</feature>
<feature type="transmembrane region" description="Helical" evidence="13">
    <location>
        <begin position="264"/>
        <end position="285"/>
    </location>
</feature>
<evidence type="ECO:0000256" key="9">
    <source>
        <dbReference type="ARBA" id="ARBA00023136"/>
    </source>
</evidence>
<comment type="similarity">
    <text evidence="3">Belongs to the glycosyltransferase 39 family.</text>
</comment>
<feature type="transmembrane region" description="Helical" evidence="13">
    <location>
        <begin position="1020"/>
        <end position="1037"/>
    </location>
</feature>
<reference evidence="17" key="1">
    <citation type="journal article" date="2019" name="Int. J. Syst. Evol. Microbiol.">
        <title>The Global Catalogue of Microorganisms (GCM) 10K type strain sequencing project: providing services to taxonomists for standard genome sequencing and annotation.</title>
        <authorList>
            <consortium name="The Broad Institute Genomics Platform"/>
            <consortium name="The Broad Institute Genome Sequencing Center for Infectious Disease"/>
            <person name="Wu L."/>
            <person name="Ma J."/>
        </authorList>
    </citation>
    <scope>NUCLEOTIDE SEQUENCE [LARGE SCALE GENOMIC DNA]</scope>
    <source>
        <strain evidence="17">TISTR 1827</strain>
    </source>
</reference>
<feature type="transmembrane region" description="Helical" evidence="13">
    <location>
        <begin position="59"/>
        <end position="77"/>
    </location>
</feature>
<evidence type="ECO:0000313" key="17">
    <source>
        <dbReference type="Proteomes" id="UP001597493"/>
    </source>
</evidence>
<feature type="transmembrane region" description="Helical" evidence="13">
    <location>
        <begin position="396"/>
        <end position="412"/>
    </location>
</feature>
<organism evidence="16 17">
    <name type="scientific">Paenibacillus thailandensis</name>
    <dbReference type="NCBI Taxonomy" id="393250"/>
    <lineage>
        <taxon>Bacteria</taxon>
        <taxon>Bacillati</taxon>
        <taxon>Bacillota</taxon>
        <taxon>Bacilli</taxon>
        <taxon>Bacillales</taxon>
        <taxon>Paenibacillaceae</taxon>
        <taxon>Paenibacillus</taxon>
    </lineage>
</organism>